<comment type="caution">
    <text evidence="2">The sequence shown here is derived from an EMBL/GenBank/DDBJ whole genome shotgun (WGS) entry which is preliminary data.</text>
</comment>
<reference evidence="2 3" key="1">
    <citation type="submission" date="2017-10" db="EMBL/GenBank/DDBJ databases">
        <authorList>
            <consortium name="Urmite Genomes"/>
        </authorList>
    </citation>
    <scope>NUCLEOTIDE SEQUENCE [LARGE SCALE GENOMIC DNA]</scope>
    <source>
        <strain evidence="2 3">FB-527</strain>
    </source>
</reference>
<dbReference type="Proteomes" id="UP000554965">
    <property type="component" value="Unassembled WGS sequence"/>
</dbReference>
<dbReference type="AlphaFoldDB" id="A0A7Z7IFJ3"/>
<dbReference type="EMBL" id="OCTY01000002">
    <property type="protein sequence ID" value="SOJ52539.1"/>
    <property type="molecule type" value="Genomic_DNA"/>
</dbReference>
<gene>
    <name evidence="2" type="ORF">MSIMFB_00055</name>
</gene>
<accession>A0A7Z7IFJ3</accession>
<sequence>MSGSPVDGPLWRVGYHRAPVDFTPLDLYGFSHRFDDVDQRLRTPYLAEFEVTSLREVLADFRPNLAARQRHIERYGPEAADDFPVASVTAKWRLFDADTRQELEDRHAALLVEYGLGHLDLSEITTKRRKITQTIASDLFHRGAAAVQFPSRLDGKVCVALFEGRGIVHQAGDVVALTEPPPDALLTVTREWKLKMQKAS</sequence>
<dbReference type="Pfam" id="PF08808">
    <property type="entry name" value="RES"/>
    <property type="match status" value="1"/>
</dbReference>
<protein>
    <recommendedName>
        <fullName evidence="1">RES domain-containing protein</fullName>
    </recommendedName>
</protein>
<dbReference type="RefSeq" id="WP_186240967.1">
    <property type="nucleotide sequence ID" value="NZ_OCTY01000002.1"/>
</dbReference>
<organism evidence="2 3">
    <name type="scientific">Mycobacterium simulans</name>
    <dbReference type="NCBI Taxonomy" id="627089"/>
    <lineage>
        <taxon>Bacteria</taxon>
        <taxon>Bacillati</taxon>
        <taxon>Actinomycetota</taxon>
        <taxon>Actinomycetes</taxon>
        <taxon>Mycobacteriales</taxon>
        <taxon>Mycobacteriaceae</taxon>
        <taxon>Mycobacterium</taxon>
    </lineage>
</organism>
<proteinExistence type="predicted"/>
<feature type="domain" description="RES" evidence="1">
    <location>
        <begin position="9"/>
        <end position="165"/>
    </location>
</feature>
<evidence type="ECO:0000313" key="2">
    <source>
        <dbReference type="EMBL" id="SOJ52539.1"/>
    </source>
</evidence>
<dbReference type="InterPro" id="IPR014914">
    <property type="entry name" value="RES_dom"/>
</dbReference>
<keyword evidence="3" id="KW-1185">Reference proteome</keyword>
<name>A0A7Z7IFJ3_9MYCO</name>
<evidence type="ECO:0000313" key="3">
    <source>
        <dbReference type="Proteomes" id="UP000554965"/>
    </source>
</evidence>
<evidence type="ECO:0000259" key="1">
    <source>
        <dbReference type="Pfam" id="PF08808"/>
    </source>
</evidence>